<dbReference type="EMBL" id="VXIV02001763">
    <property type="protein sequence ID" value="KAF6030024.1"/>
    <property type="molecule type" value="Genomic_DNA"/>
</dbReference>
<dbReference type="InterPro" id="IPR019372">
    <property type="entry name" value="LHFPL"/>
</dbReference>
<dbReference type="PANTHER" id="PTHR12489">
    <property type="entry name" value="LIPOMA HMGIC FUSION PARTNER-LIKE PROTEIN"/>
    <property type="match status" value="1"/>
</dbReference>
<dbReference type="Pfam" id="PF10242">
    <property type="entry name" value="L_HMGIC_fpl"/>
    <property type="match status" value="1"/>
</dbReference>
<organism evidence="6 7">
    <name type="scientific">Bugula neritina</name>
    <name type="common">Brown bryozoan</name>
    <name type="synonym">Sertularia neritina</name>
    <dbReference type="NCBI Taxonomy" id="10212"/>
    <lineage>
        <taxon>Eukaryota</taxon>
        <taxon>Metazoa</taxon>
        <taxon>Spiralia</taxon>
        <taxon>Lophotrochozoa</taxon>
        <taxon>Bryozoa</taxon>
        <taxon>Gymnolaemata</taxon>
        <taxon>Cheilostomatida</taxon>
        <taxon>Flustrina</taxon>
        <taxon>Buguloidea</taxon>
        <taxon>Bugulidae</taxon>
        <taxon>Bugula</taxon>
    </lineage>
</organism>
<evidence type="ECO:0000313" key="7">
    <source>
        <dbReference type="Proteomes" id="UP000593567"/>
    </source>
</evidence>
<dbReference type="GO" id="GO:0007605">
    <property type="term" value="P:sensory perception of sound"/>
    <property type="evidence" value="ECO:0007669"/>
    <property type="project" value="TreeGrafter"/>
</dbReference>
<accession>A0A7J7JWD3</accession>
<keyword evidence="4 5" id="KW-0472">Membrane</keyword>
<evidence type="ECO:0000256" key="4">
    <source>
        <dbReference type="ARBA" id="ARBA00023136"/>
    </source>
</evidence>
<evidence type="ECO:0000313" key="6">
    <source>
        <dbReference type="EMBL" id="KAF6030024.1"/>
    </source>
</evidence>
<comment type="caution">
    <text evidence="6">The sequence shown here is derived from an EMBL/GenBank/DDBJ whole genome shotgun (WGS) entry which is preliminary data.</text>
</comment>
<gene>
    <name evidence="6" type="ORF">EB796_011679</name>
</gene>
<sequence length="85" mass="9665">MAADAVAEDAVNSERMRYFHAKYISYSRAVSVMWAVLSICHLIITIVCFVQPSWLETTEDVTAPAHFGLWKYFLTDSDEGICKED</sequence>
<evidence type="ECO:0000256" key="2">
    <source>
        <dbReference type="ARBA" id="ARBA00022692"/>
    </source>
</evidence>
<dbReference type="GO" id="GO:0005886">
    <property type="term" value="C:plasma membrane"/>
    <property type="evidence" value="ECO:0007669"/>
    <property type="project" value="TreeGrafter"/>
</dbReference>
<dbReference type="Gene3D" id="1.20.140.150">
    <property type="match status" value="1"/>
</dbReference>
<comment type="subcellular location">
    <subcellularLocation>
        <location evidence="1">Membrane</location>
        <topology evidence="1">Multi-pass membrane protein</topology>
    </subcellularLocation>
</comment>
<keyword evidence="2 5" id="KW-0812">Transmembrane</keyword>
<proteinExistence type="predicted"/>
<protein>
    <submittedName>
        <fullName evidence="6">Uncharacterized protein</fullName>
    </submittedName>
</protein>
<feature type="transmembrane region" description="Helical" evidence="5">
    <location>
        <begin position="32"/>
        <end position="54"/>
    </location>
</feature>
<dbReference type="Proteomes" id="UP000593567">
    <property type="component" value="Unassembled WGS sequence"/>
</dbReference>
<name>A0A7J7JWD3_BUGNE</name>
<keyword evidence="3 5" id="KW-1133">Transmembrane helix</keyword>
<dbReference type="AlphaFoldDB" id="A0A7J7JWD3"/>
<evidence type="ECO:0000256" key="5">
    <source>
        <dbReference type="SAM" id="Phobius"/>
    </source>
</evidence>
<dbReference type="OrthoDB" id="5873721at2759"/>
<evidence type="ECO:0000256" key="1">
    <source>
        <dbReference type="ARBA" id="ARBA00004141"/>
    </source>
</evidence>
<dbReference type="PANTHER" id="PTHR12489:SF1">
    <property type="entry name" value="LP10272P"/>
    <property type="match status" value="1"/>
</dbReference>
<keyword evidence="7" id="KW-1185">Reference proteome</keyword>
<reference evidence="6" key="1">
    <citation type="submission" date="2020-06" db="EMBL/GenBank/DDBJ databases">
        <title>Draft genome of Bugula neritina, a colonial animal packing powerful symbionts and potential medicines.</title>
        <authorList>
            <person name="Rayko M."/>
        </authorList>
    </citation>
    <scope>NUCLEOTIDE SEQUENCE [LARGE SCALE GENOMIC DNA]</scope>
    <source>
        <strain evidence="6">Kwan_BN1</strain>
    </source>
</reference>
<evidence type="ECO:0000256" key="3">
    <source>
        <dbReference type="ARBA" id="ARBA00022989"/>
    </source>
</evidence>